<sequence>MDSSSVFILAGLILLAFVCALRSTENGRTRAVLAGFVAGMVLATAAVPWASQQAGYYPSTNALRLVAGVERELHAAIADPQIGRILVFEGSSYSARGLDARQVASRMSESTGIGTAAVQLSLDGSNHFERYWMLSIAIERLDDRQRETLRRKQVVLLMEMQNRYDLDPLNNFTRNERTYRAYAYMTLGNALAALRAVAIGGGLDGARTVAVLEHAAVNLSNLGGFRRVVSLDGIRIRPGYMPLDVAKRGYRFQGMDRVRAALRHADAWRATGRGFAAADRQLDWIGPVRIARFRDLLGDLVDQAGFYAVASADADDIYHVAAFCAKWPADFCLDYEDPALIDALDGREYWNDARHMRPAGADRFAPWFAKRLAAALAGEVGR</sequence>
<name>A0A5B2ZDS3_9GAMM</name>
<evidence type="ECO:0000313" key="3">
    <source>
        <dbReference type="Proteomes" id="UP000322165"/>
    </source>
</evidence>
<gene>
    <name evidence="2" type="ORF">F0415_05515</name>
</gene>
<comment type="caution">
    <text evidence="2">The sequence shown here is derived from an EMBL/GenBank/DDBJ whole genome shotgun (WGS) entry which is preliminary data.</text>
</comment>
<reference evidence="2 3" key="2">
    <citation type="submission" date="2019-09" db="EMBL/GenBank/DDBJ databases">
        <authorList>
            <person name="Mazur A."/>
        </authorList>
    </citation>
    <scope>NUCLEOTIDE SEQUENCE [LARGE SCALE GENOMIC DNA]</scope>
    <source>
        <strain evidence="2 3">3729k</strain>
    </source>
</reference>
<dbReference type="AlphaFoldDB" id="A0A5B2ZDS3"/>
<feature type="transmembrane region" description="Helical" evidence="1">
    <location>
        <begin position="6"/>
        <end position="24"/>
    </location>
</feature>
<dbReference type="Proteomes" id="UP000322165">
    <property type="component" value="Unassembled WGS sequence"/>
</dbReference>
<evidence type="ECO:0000313" key="2">
    <source>
        <dbReference type="EMBL" id="KAA2285374.1"/>
    </source>
</evidence>
<feature type="transmembrane region" description="Helical" evidence="1">
    <location>
        <begin position="31"/>
        <end position="50"/>
    </location>
</feature>
<keyword evidence="1" id="KW-0812">Transmembrane</keyword>
<reference evidence="2 3" key="1">
    <citation type="submission" date="2019-09" db="EMBL/GenBank/DDBJ databases">
        <title>Arenimonas chukotkensis sp. nov., a bacterium isolated from Chukotka hot spring, Arctic region, Russia.</title>
        <authorList>
            <person name="Zayulina K.S."/>
            <person name="Prokofeva M.I."/>
            <person name="Elcheninov A.G."/>
            <person name="Novikov A."/>
            <person name="Kochetkova T.V."/>
            <person name="Kublanov I.V."/>
        </authorList>
    </citation>
    <scope>NUCLEOTIDE SEQUENCE [LARGE SCALE GENOMIC DNA]</scope>
    <source>
        <strain evidence="2 3">3729k</strain>
    </source>
</reference>
<accession>A0A5B2ZDS3</accession>
<keyword evidence="1" id="KW-1133">Transmembrane helix</keyword>
<protein>
    <submittedName>
        <fullName evidence="2">Uncharacterized protein</fullName>
    </submittedName>
</protein>
<dbReference type="RefSeq" id="WP_149860201.1">
    <property type="nucleotide sequence ID" value="NZ_VUOD01000003.1"/>
</dbReference>
<dbReference type="EMBL" id="VUOD01000003">
    <property type="protein sequence ID" value="KAA2285374.1"/>
    <property type="molecule type" value="Genomic_DNA"/>
</dbReference>
<keyword evidence="1" id="KW-0472">Membrane</keyword>
<proteinExistence type="predicted"/>
<evidence type="ECO:0000256" key="1">
    <source>
        <dbReference type="SAM" id="Phobius"/>
    </source>
</evidence>
<keyword evidence="3" id="KW-1185">Reference proteome</keyword>
<organism evidence="2 3">
    <name type="scientific">Arenimonas fontis</name>
    <dbReference type="NCBI Taxonomy" id="2608255"/>
    <lineage>
        <taxon>Bacteria</taxon>
        <taxon>Pseudomonadati</taxon>
        <taxon>Pseudomonadota</taxon>
        <taxon>Gammaproteobacteria</taxon>
        <taxon>Lysobacterales</taxon>
        <taxon>Lysobacteraceae</taxon>
        <taxon>Arenimonas</taxon>
    </lineage>
</organism>